<accession>A0A9W6RW78</accession>
<dbReference type="InterPro" id="IPR039564">
    <property type="entry name" value="Peptidase_C39-like"/>
</dbReference>
<dbReference type="AlphaFoldDB" id="A0A9W6RW78"/>
<organism evidence="2 3">
    <name type="scientific">Actinoallomurus iriomotensis</name>
    <dbReference type="NCBI Taxonomy" id="478107"/>
    <lineage>
        <taxon>Bacteria</taxon>
        <taxon>Bacillati</taxon>
        <taxon>Actinomycetota</taxon>
        <taxon>Actinomycetes</taxon>
        <taxon>Streptosporangiales</taxon>
        <taxon>Thermomonosporaceae</taxon>
        <taxon>Actinoallomurus</taxon>
    </lineage>
</organism>
<name>A0A9W6RW78_9ACTN</name>
<protein>
    <submittedName>
        <fullName evidence="2">Membrane protein</fullName>
    </submittedName>
</protein>
<comment type="caution">
    <text evidence="2">The sequence shown here is derived from an EMBL/GenBank/DDBJ whole genome shotgun (WGS) entry which is preliminary data.</text>
</comment>
<feature type="domain" description="Peptidase C39-like" evidence="1">
    <location>
        <begin position="252"/>
        <end position="403"/>
    </location>
</feature>
<evidence type="ECO:0000313" key="2">
    <source>
        <dbReference type="EMBL" id="GLY82936.1"/>
    </source>
</evidence>
<dbReference type="Pfam" id="PF13529">
    <property type="entry name" value="Peptidase_C39_2"/>
    <property type="match status" value="1"/>
</dbReference>
<gene>
    <name evidence="2" type="ORF">Airi02_008660</name>
</gene>
<evidence type="ECO:0000259" key="1">
    <source>
        <dbReference type="Pfam" id="PF13529"/>
    </source>
</evidence>
<dbReference type="Gene3D" id="3.90.70.10">
    <property type="entry name" value="Cysteine proteinases"/>
    <property type="match status" value="1"/>
</dbReference>
<evidence type="ECO:0000313" key="3">
    <source>
        <dbReference type="Proteomes" id="UP001165074"/>
    </source>
</evidence>
<keyword evidence="3" id="KW-1185">Reference proteome</keyword>
<dbReference type="CDD" id="cd02549">
    <property type="entry name" value="Peptidase_C39A"/>
    <property type="match status" value="1"/>
</dbReference>
<dbReference type="EMBL" id="BSTK01000001">
    <property type="protein sequence ID" value="GLY82936.1"/>
    <property type="molecule type" value="Genomic_DNA"/>
</dbReference>
<sequence length="454" mass="48028">MCRDRGHGAPGALPLEHPMVWSRFRVPARRVLVLVLAGLMTTAGTGTPGAEAAKAAAQSSVVYHEWSSDADFAAGVSEGVEPSGTGAVAFATPAGTASYTDPYGGGTKTWDYARWTSPAVSVGFGASQLVASWTADTPHGSWLQVEMRGHTGAGADTKWYVMGRWAADDPGEGGDIHRTSVPGQGDADGDVDIDTFVATGSLTSYQLRVTLYRLPGTGTRPVLRSVGAMASLVPGRKTVPASPLGGAEGVELNVPAYSQEIHKGQYPEYNGGGEAWCSPTSTSMVVAYWNTGPSPQDMSWVDPSYADPQVDYAARNTYDHNYQGTGNWPFNPAYAGRFGLNGFITRLRSVTELEQFIKAGIPVVTSQSFKASELPGAGYGTNGHLFVVVGFTQSGDPIVNDPASPSDAEVRRVYPRADFENVWQRSSSSGGIAYIMYPPGHALPPNVPGTDPNW</sequence>
<proteinExistence type="predicted"/>
<reference evidence="2" key="1">
    <citation type="submission" date="2023-03" db="EMBL/GenBank/DDBJ databases">
        <title>Actinoallomurus iriomotensis NBRC 103684.</title>
        <authorList>
            <person name="Ichikawa N."/>
            <person name="Sato H."/>
            <person name="Tonouchi N."/>
        </authorList>
    </citation>
    <scope>NUCLEOTIDE SEQUENCE</scope>
    <source>
        <strain evidence="2">NBRC 103684</strain>
    </source>
</reference>
<dbReference type="Proteomes" id="UP001165074">
    <property type="component" value="Unassembled WGS sequence"/>
</dbReference>
<dbReference type="InterPro" id="IPR039563">
    <property type="entry name" value="Peptidase_C39_single_dom"/>
</dbReference>